<dbReference type="PANTHER" id="PTHR30092:SF0">
    <property type="entry name" value="INNER MEMBRANE PROTEIN CRED"/>
    <property type="match status" value="1"/>
</dbReference>
<feature type="transmembrane region" description="Helical" evidence="1">
    <location>
        <begin position="404"/>
        <end position="422"/>
    </location>
</feature>
<protein>
    <recommendedName>
        <fullName evidence="4">Cell envelope integrity protein CreD</fullName>
    </recommendedName>
</protein>
<evidence type="ECO:0000313" key="2">
    <source>
        <dbReference type="EMBL" id="OGD68656.1"/>
    </source>
</evidence>
<comment type="caution">
    <text evidence="2">The sequence shown here is derived from an EMBL/GenBank/DDBJ whole genome shotgun (WGS) entry which is preliminary data.</text>
</comment>
<feature type="transmembrane region" description="Helical" evidence="1">
    <location>
        <begin position="428"/>
        <end position="447"/>
    </location>
</feature>
<dbReference type="Pfam" id="PF06123">
    <property type="entry name" value="CreD"/>
    <property type="match status" value="1"/>
</dbReference>
<dbReference type="NCBIfam" id="NF008712">
    <property type="entry name" value="PRK11715.1-1"/>
    <property type="match status" value="1"/>
</dbReference>
<feature type="transmembrane region" description="Helical" evidence="1">
    <location>
        <begin position="376"/>
        <end position="397"/>
    </location>
</feature>
<reference evidence="2 3" key="1">
    <citation type="journal article" date="2016" name="Nat. Commun.">
        <title>Thousands of microbial genomes shed light on interconnected biogeochemical processes in an aquifer system.</title>
        <authorList>
            <person name="Anantharaman K."/>
            <person name="Brown C.T."/>
            <person name="Hug L.A."/>
            <person name="Sharon I."/>
            <person name="Castelle C.J."/>
            <person name="Probst A.J."/>
            <person name="Thomas B.C."/>
            <person name="Singh A."/>
            <person name="Wilkins M.J."/>
            <person name="Karaoz U."/>
            <person name="Brodie E.L."/>
            <person name="Williams K.H."/>
            <person name="Hubbard S.S."/>
            <person name="Banfield J.F."/>
        </authorList>
    </citation>
    <scope>NUCLEOTIDE SEQUENCE [LARGE SCALE GENOMIC DNA]</scope>
</reference>
<dbReference type="EMBL" id="MEZZ01000024">
    <property type="protein sequence ID" value="OGD68656.1"/>
    <property type="molecule type" value="Genomic_DNA"/>
</dbReference>
<dbReference type="PIRSF" id="PIRSF004548">
    <property type="entry name" value="CreD"/>
    <property type="match status" value="1"/>
</dbReference>
<name>A0A1F5EN51_9BACT</name>
<accession>A0A1F5EN51</accession>
<evidence type="ECO:0008006" key="4">
    <source>
        <dbReference type="Google" id="ProtNLM"/>
    </source>
</evidence>
<organism evidence="2 3">
    <name type="scientific">Candidatus Campbellbacteria bacterium RIFCSPHIGHO2_01_FULL_34_10</name>
    <dbReference type="NCBI Taxonomy" id="1797577"/>
    <lineage>
        <taxon>Bacteria</taxon>
        <taxon>Candidatus Campbelliibacteriota</taxon>
    </lineage>
</organism>
<dbReference type="InterPro" id="IPR010364">
    <property type="entry name" value="Uncharacterised_IM_CreD"/>
</dbReference>
<dbReference type="PANTHER" id="PTHR30092">
    <property type="entry name" value="INNER MEMBRANE PROTEIN CRED"/>
    <property type="match status" value="1"/>
</dbReference>
<evidence type="ECO:0000256" key="1">
    <source>
        <dbReference type="SAM" id="Phobius"/>
    </source>
</evidence>
<keyword evidence="1" id="KW-0812">Transmembrane</keyword>
<evidence type="ECO:0000313" key="3">
    <source>
        <dbReference type="Proteomes" id="UP000186670"/>
    </source>
</evidence>
<keyword evidence="1" id="KW-1133">Transmembrane helix</keyword>
<dbReference type="Proteomes" id="UP000186670">
    <property type="component" value="Unassembled WGS sequence"/>
</dbReference>
<keyword evidence="1" id="KW-0472">Membrane</keyword>
<dbReference type="AlphaFoldDB" id="A0A1F5EN51"/>
<sequence>MNKIQKILQSTTLRAVFVAILALLLLIPVEMIKSVIYDRENNRQFAIQDITSKWGNEQIIAGPILTVPYDSYKTVDGKQIKETAYAHFLPEHLNIETTISPELRSRGIYDAVVYSSNISFSGDFEKPDFISLGIGLQSIHWNNAFISIGIPDIRGLEERTDFNLNNQKLQFISGIKTDDVIRDIGGSIYPNGEIEAKRVTMEGLGKSSSGLSVNVPSGALSSKNTFSFDLKLKGSERIAFVPVGKTTDVKISSTWTAPSFDGSFLPDNREIDEKGFKSDWHILDLNRNYPQSWTGSTYGIYDSVFGVSLIKPVDDYQKSNRSAKYALLIIALTFLVFLSFEIFNRRRVHPIQYILVGLALVLFYSLLVSISEILGFNIAYGIAGVSTVGLILLYSYTILNEKKLVLIEGGILIFLYLFIYILLQLEDYALFIGSVGLFFILSTIMYLSRKVDWYSIDDRDGNDQARIF</sequence>
<proteinExistence type="predicted"/>
<feature type="transmembrane region" description="Helical" evidence="1">
    <location>
        <begin position="325"/>
        <end position="343"/>
    </location>
</feature>
<gene>
    <name evidence="2" type="ORF">A2811_00140</name>
</gene>
<feature type="transmembrane region" description="Helical" evidence="1">
    <location>
        <begin position="350"/>
        <end position="370"/>
    </location>
</feature>
<dbReference type="GO" id="GO:0005886">
    <property type="term" value="C:plasma membrane"/>
    <property type="evidence" value="ECO:0007669"/>
    <property type="project" value="TreeGrafter"/>
</dbReference>